<keyword evidence="5" id="KW-1185">Reference proteome</keyword>
<dbReference type="Proteomes" id="UP001145799">
    <property type="component" value="Unassembled WGS sequence"/>
</dbReference>
<reference evidence="3 5" key="2">
    <citation type="submission" date="2023-07" db="EMBL/GenBank/DDBJ databases">
        <title>Sequencing the genomes of 1000 actinobacteria strains.</title>
        <authorList>
            <person name="Klenk H.-P."/>
        </authorList>
    </citation>
    <scope>NUCLEOTIDE SEQUENCE [LARGE SCALE GENOMIC DNA]</scope>
    <source>
        <strain evidence="3 5">DSM 44724</strain>
    </source>
</reference>
<dbReference type="EMBL" id="JAVDYD010000001">
    <property type="protein sequence ID" value="MDR7337652.1"/>
    <property type="molecule type" value="Genomic_DNA"/>
</dbReference>
<name>A0A9X3PJH6_9ACTN</name>
<comment type="caution">
    <text evidence="2">The sequence shown here is derived from an EMBL/GenBank/DDBJ whole genome shotgun (WGS) entry which is preliminary data.</text>
</comment>
<evidence type="ECO:0000313" key="2">
    <source>
        <dbReference type="EMBL" id="MDA1384896.1"/>
    </source>
</evidence>
<dbReference type="Pfam" id="PF01037">
    <property type="entry name" value="AsnC_trans_reg"/>
    <property type="match status" value="1"/>
</dbReference>
<dbReference type="GO" id="GO:0003677">
    <property type="term" value="F:DNA binding"/>
    <property type="evidence" value="ECO:0007669"/>
    <property type="project" value="UniProtKB-KW"/>
</dbReference>
<proteinExistence type="predicted"/>
<dbReference type="AlphaFoldDB" id="A0A9X3PJH6"/>
<protein>
    <submittedName>
        <fullName evidence="3">DNA-binding Lrp family transcriptional regulator</fullName>
    </submittedName>
    <submittedName>
        <fullName evidence="2">Lrp/AsnC ligand binding domain-containing protein</fullName>
    </submittedName>
</protein>
<feature type="domain" description="Transcription regulator AsnC/Lrp ligand binding" evidence="1">
    <location>
        <begin position="8"/>
        <end position="75"/>
    </location>
</feature>
<organism evidence="2 4">
    <name type="scientific">Glycomyces lechevalierae</name>
    <dbReference type="NCBI Taxonomy" id="256034"/>
    <lineage>
        <taxon>Bacteria</taxon>
        <taxon>Bacillati</taxon>
        <taxon>Actinomycetota</taxon>
        <taxon>Actinomycetes</taxon>
        <taxon>Glycomycetales</taxon>
        <taxon>Glycomycetaceae</taxon>
        <taxon>Glycomyces</taxon>
    </lineage>
</organism>
<evidence type="ECO:0000313" key="5">
    <source>
        <dbReference type="Proteomes" id="UP001183604"/>
    </source>
</evidence>
<dbReference type="RefSeq" id="WP_270121362.1">
    <property type="nucleotide sequence ID" value="NZ_BAAAOM010000002.1"/>
</dbReference>
<dbReference type="EMBL" id="JAPZVQ010000003">
    <property type="protein sequence ID" value="MDA1384896.1"/>
    <property type="molecule type" value="Genomic_DNA"/>
</dbReference>
<dbReference type="SUPFAM" id="SSF54909">
    <property type="entry name" value="Dimeric alpha+beta barrel"/>
    <property type="match status" value="1"/>
</dbReference>
<accession>A0A9X3PJH6</accession>
<keyword evidence="3" id="KW-0238">DNA-binding</keyword>
<dbReference type="InterPro" id="IPR011008">
    <property type="entry name" value="Dimeric_a/b-barrel"/>
</dbReference>
<gene>
    <name evidence="3" type="ORF">J2S69_001371</name>
    <name evidence="2" type="ORF">O2L01_07870</name>
</gene>
<evidence type="ECO:0000313" key="3">
    <source>
        <dbReference type="EMBL" id="MDR7337652.1"/>
    </source>
</evidence>
<evidence type="ECO:0000259" key="1">
    <source>
        <dbReference type="Pfam" id="PF01037"/>
    </source>
</evidence>
<dbReference type="Gene3D" id="3.30.70.920">
    <property type="match status" value="1"/>
</dbReference>
<dbReference type="Proteomes" id="UP001183604">
    <property type="component" value="Unassembled WGS sequence"/>
</dbReference>
<sequence>MVQAYILVQSEVGTADQVAEEVSAIEGVVRVDIVTGPYDVVVLTEAASADHLRTLVVSRVQRVAGITRTLTCSILND</sequence>
<dbReference type="InterPro" id="IPR019887">
    <property type="entry name" value="Tscrpt_reg_AsnC/Lrp_C"/>
</dbReference>
<reference evidence="2" key="1">
    <citation type="submission" date="2022-12" db="EMBL/GenBank/DDBJ databases">
        <title>Gycomyces niveus sp.nov., a novel actinomycete isolated from soil in Shouguang.</title>
        <authorList>
            <person name="Yang X."/>
        </authorList>
    </citation>
    <scope>NUCLEOTIDE SEQUENCE</scope>
    <source>
        <strain evidence="2">DSM 44724</strain>
    </source>
</reference>
<evidence type="ECO:0000313" key="4">
    <source>
        <dbReference type="Proteomes" id="UP001145799"/>
    </source>
</evidence>